<evidence type="ECO:0000256" key="3">
    <source>
        <dbReference type="ARBA" id="ARBA00012219"/>
    </source>
</evidence>
<dbReference type="GO" id="GO:0005524">
    <property type="term" value="F:ATP binding"/>
    <property type="evidence" value="ECO:0007669"/>
    <property type="project" value="UniProtKB-KW"/>
</dbReference>
<dbReference type="GO" id="GO:0015940">
    <property type="term" value="P:pantothenate biosynthetic process"/>
    <property type="evidence" value="ECO:0007669"/>
    <property type="project" value="UniProtKB-UniPathway"/>
</dbReference>
<sequence length="280" mass="31964">MIISRELDTLKNTIQQWRSEGLSSGFVPTMGNLHKGHIRLVETAQSQCDRVIVSIFVNPLQFNELSDYAAYPDTLERDQKQLLAAKTDLLFLPDRQLMYPLGENQISKIRVPQISEELEGEFRPGHFDGVATVVNKLFNLVQPQRAFFGEKDYQQLLLVKKMVADLNMSVKIEPVATLREKDGLAMSSRNTRLSPEQRSRAAGLYKILQDVKQQLKTDEPVQNIENRAMDELRSRGFEPEYVSVRHCSNLKPATDKAEKWRVLGAARLGDVRLIDNLRVD</sequence>
<evidence type="ECO:0000313" key="10">
    <source>
        <dbReference type="EMBL" id="VAW67267.1"/>
    </source>
</evidence>
<keyword evidence="6" id="KW-0547">Nucleotide-binding</keyword>
<evidence type="ECO:0000256" key="7">
    <source>
        <dbReference type="ARBA" id="ARBA00022840"/>
    </source>
</evidence>
<keyword evidence="7" id="KW-0067">ATP-binding</keyword>
<comment type="catalytic activity">
    <reaction evidence="9">
        <text>(R)-pantoate + beta-alanine + ATP = (R)-pantothenate + AMP + diphosphate + H(+)</text>
        <dbReference type="Rhea" id="RHEA:10912"/>
        <dbReference type="ChEBI" id="CHEBI:15378"/>
        <dbReference type="ChEBI" id="CHEBI:15980"/>
        <dbReference type="ChEBI" id="CHEBI:29032"/>
        <dbReference type="ChEBI" id="CHEBI:30616"/>
        <dbReference type="ChEBI" id="CHEBI:33019"/>
        <dbReference type="ChEBI" id="CHEBI:57966"/>
        <dbReference type="ChEBI" id="CHEBI:456215"/>
        <dbReference type="EC" id="6.3.2.1"/>
    </reaction>
</comment>
<dbReference type="GO" id="GO:0005829">
    <property type="term" value="C:cytosol"/>
    <property type="evidence" value="ECO:0007669"/>
    <property type="project" value="TreeGrafter"/>
</dbReference>
<comment type="pathway">
    <text evidence="1">Cofactor biosynthesis; (R)-pantothenate biosynthesis; (R)-pantothenate from (R)-pantoate and beta-alanine: step 1/1.</text>
</comment>
<evidence type="ECO:0000256" key="2">
    <source>
        <dbReference type="ARBA" id="ARBA00009256"/>
    </source>
</evidence>
<dbReference type="PANTHER" id="PTHR21299">
    <property type="entry name" value="CYTIDYLATE KINASE/PANTOATE-BETA-ALANINE LIGASE"/>
    <property type="match status" value="1"/>
</dbReference>
<organism evidence="10">
    <name type="scientific">hydrothermal vent metagenome</name>
    <dbReference type="NCBI Taxonomy" id="652676"/>
    <lineage>
        <taxon>unclassified sequences</taxon>
        <taxon>metagenomes</taxon>
        <taxon>ecological metagenomes</taxon>
    </lineage>
</organism>
<keyword evidence="4 10" id="KW-0436">Ligase</keyword>
<dbReference type="HAMAP" id="MF_00158">
    <property type="entry name" value="PanC"/>
    <property type="match status" value="1"/>
</dbReference>
<dbReference type="EMBL" id="UOFI01000093">
    <property type="protein sequence ID" value="VAW67267.1"/>
    <property type="molecule type" value="Genomic_DNA"/>
</dbReference>
<dbReference type="Gene3D" id="3.40.50.620">
    <property type="entry name" value="HUPs"/>
    <property type="match status" value="1"/>
</dbReference>
<dbReference type="InterPro" id="IPR004821">
    <property type="entry name" value="Cyt_trans-like"/>
</dbReference>
<dbReference type="UniPathway" id="UPA00028">
    <property type="reaction ID" value="UER00005"/>
</dbReference>
<evidence type="ECO:0000256" key="1">
    <source>
        <dbReference type="ARBA" id="ARBA00004990"/>
    </source>
</evidence>
<evidence type="ECO:0000256" key="6">
    <source>
        <dbReference type="ARBA" id="ARBA00022741"/>
    </source>
</evidence>
<dbReference type="InterPro" id="IPR042176">
    <property type="entry name" value="Pantoate_ligase_C"/>
</dbReference>
<gene>
    <name evidence="10" type="ORF">MNBD_GAMMA09-3093</name>
</gene>
<reference evidence="10" key="1">
    <citation type="submission" date="2018-06" db="EMBL/GenBank/DDBJ databases">
        <authorList>
            <person name="Zhirakovskaya E."/>
        </authorList>
    </citation>
    <scope>NUCLEOTIDE SEQUENCE</scope>
</reference>
<proteinExistence type="inferred from homology"/>
<dbReference type="FunFam" id="3.40.50.620:FF:000013">
    <property type="entry name" value="Pantothenate synthetase"/>
    <property type="match status" value="1"/>
</dbReference>
<name>A0A3B0XVF1_9ZZZZ</name>
<dbReference type="InterPro" id="IPR003721">
    <property type="entry name" value="Pantoate_ligase"/>
</dbReference>
<dbReference type="Pfam" id="PF02569">
    <property type="entry name" value="Pantoate_ligase"/>
    <property type="match status" value="1"/>
</dbReference>
<dbReference type="Gene3D" id="3.30.1300.10">
    <property type="entry name" value="Pantoate-beta-alanine ligase, C-terminal domain"/>
    <property type="match status" value="1"/>
</dbReference>
<evidence type="ECO:0000256" key="4">
    <source>
        <dbReference type="ARBA" id="ARBA00022598"/>
    </source>
</evidence>
<dbReference type="InterPro" id="IPR014729">
    <property type="entry name" value="Rossmann-like_a/b/a_fold"/>
</dbReference>
<dbReference type="EC" id="6.3.2.1" evidence="3"/>
<dbReference type="SUPFAM" id="SSF52374">
    <property type="entry name" value="Nucleotidylyl transferase"/>
    <property type="match status" value="1"/>
</dbReference>
<evidence type="ECO:0000256" key="8">
    <source>
        <dbReference type="ARBA" id="ARBA00032806"/>
    </source>
</evidence>
<keyword evidence="5" id="KW-0566">Pantothenate biosynthesis</keyword>
<dbReference type="PANTHER" id="PTHR21299:SF1">
    <property type="entry name" value="PANTOATE--BETA-ALANINE LIGASE"/>
    <property type="match status" value="1"/>
</dbReference>
<dbReference type="CDD" id="cd00560">
    <property type="entry name" value="PanC"/>
    <property type="match status" value="1"/>
</dbReference>
<accession>A0A3B0XVF1</accession>
<dbReference type="NCBIfam" id="TIGR00018">
    <property type="entry name" value="panC"/>
    <property type="match status" value="1"/>
</dbReference>
<evidence type="ECO:0000256" key="9">
    <source>
        <dbReference type="ARBA" id="ARBA00048258"/>
    </source>
</evidence>
<dbReference type="GO" id="GO:0004592">
    <property type="term" value="F:pantoate-beta-alanine ligase activity"/>
    <property type="evidence" value="ECO:0007669"/>
    <property type="project" value="UniProtKB-EC"/>
</dbReference>
<evidence type="ECO:0000256" key="5">
    <source>
        <dbReference type="ARBA" id="ARBA00022655"/>
    </source>
</evidence>
<protein>
    <recommendedName>
        <fullName evidence="3">pantoate--beta-alanine ligase (AMP-forming)</fullName>
        <ecNumber evidence="3">6.3.2.1</ecNumber>
    </recommendedName>
    <alternativeName>
        <fullName evidence="8">Pantoate-activating enzyme</fullName>
    </alternativeName>
</protein>
<dbReference type="AlphaFoldDB" id="A0A3B0XVF1"/>
<comment type="similarity">
    <text evidence="2">Belongs to the pantothenate synthetase family.</text>
</comment>
<dbReference type="NCBIfam" id="TIGR00125">
    <property type="entry name" value="cyt_tran_rel"/>
    <property type="match status" value="1"/>
</dbReference>